<dbReference type="Proteomes" id="UP000184069">
    <property type="component" value="Unassembled WGS sequence"/>
</dbReference>
<gene>
    <name evidence="2" type="ORF">SAMN05444407_101274</name>
</gene>
<evidence type="ECO:0000313" key="3">
    <source>
        <dbReference type="Proteomes" id="UP000184069"/>
    </source>
</evidence>
<dbReference type="OrthoDB" id="278699at2"/>
<dbReference type="Pfam" id="PF13532">
    <property type="entry name" value="2OG-FeII_Oxy_2"/>
    <property type="match status" value="1"/>
</dbReference>
<name>A0A1M6VM00_9FLAO</name>
<evidence type="ECO:0000259" key="1">
    <source>
        <dbReference type="Pfam" id="PF13532"/>
    </source>
</evidence>
<dbReference type="InterPro" id="IPR027450">
    <property type="entry name" value="AlkB-like"/>
</dbReference>
<protein>
    <submittedName>
        <fullName evidence="2">2OG-Fe(II) oxygenase superfamily protein</fullName>
    </submittedName>
</protein>
<proteinExistence type="predicted"/>
<dbReference type="PANTHER" id="PTHR21052:SF0">
    <property type="entry name" value="ALPHA-KETOGLUTARATE-DEPENDENT DIOXYGENASE ALKB HOMOLOG 7, MITOCHONDRIAL"/>
    <property type="match status" value="1"/>
</dbReference>
<evidence type="ECO:0000313" key="2">
    <source>
        <dbReference type="EMBL" id="SHK82523.1"/>
    </source>
</evidence>
<dbReference type="RefSeq" id="WP_083188698.1">
    <property type="nucleotide sequence ID" value="NZ_FRBM01000001.1"/>
</dbReference>
<dbReference type="STRING" id="1423959.SAMN05444407_101274"/>
<organism evidence="2 3">
    <name type="scientific">Chryseobacterium contaminans</name>
    <dbReference type="NCBI Taxonomy" id="1423959"/>
    <lineage>
        <taxon>Bacteria</taxon>
        <taxon>Pseudomonadati</taxon>
        <taxon>Bacteroidota</taxon>
        <taxon>Flavobacteriia</taxon>
        <taxon>Flavobacteriales</taxon>
        <taxon>Weeksellaceae</taxon>
        <taxon>Chryseobacterium group</taxon>
        <taxon>Chryseobacterium</taxon>
    </lineage>
</organism>
<dbReference type="EMBL" id="FRBM01000001">
    <property type="protein sequence ID" value="SHK82523.1"/>
    <property type="molecule type" value="Genomic_DNA"/>
</dbReference>
<reference evidence="2 3" key="1">
    <citation type="submission" date="2016-11" db="EMBL/GenBank/DDBJ databases">
        <authorList>
            <person name="Jaros S."/>
            <person name="Januszkiewicz K."/>
            <person name="Wedrychowicz H."/>
        </authorList>
    </citation>
    <scope>NUCLEOTIDE SEQUENCE [LARGE SCALE GENOMIC DNA]</scope>
    <source>
        <strain evidence="2 3">DSM 27621</strain>
    </source>
</reference>
<dbReference type="InterPro" id="IPR032870">
    <property type="entry name" value="ALKBH7-like"/>
</dbReference>
<dbReference type="AlphaFoldDB" id="A0A1M6VM00"/>
<sequence>MLLDSGSLIVLSGDARYKWTHGIAPRKTDYINGRKIERKLRLSMTFRKVILQ</sequence>
<dbReference type="SUPFAM" id="SSF51197">
    <property type="entry name" value="Clavaminate synthase-like"/>
    <property type="match status" value="1"/>
</dbReference>
<accession>A0A1M6VM00</accession>
<dbReference type="Gene3D" id="2.60.120.590">
    <property type="entry name" value="Alpha-ketoglutarate-dependent dioxygenase AlkB-like"/>
    <property type="match status" value="1"/>
</dbReference>
<feature type="domain" description="Alpha-ketoglutarate-dependent dioxygenase AlkB-like" evidence="1">
    <location>
        <begin position="2"/>
        <end position="47"/>
    </location>
</feature>
<dbReference type="InterPro" id="IPR037151">
    <property type="entry name" value="AlkB-like_sf"/>
</dbReference>
<dbReference type="GO" id="GO:0006631">
    <property type="term" value="P:fatty acid metabolic process"/>
    <property type="evidence" value="ECO:0007669"/>
    <property type="project" value="TreeGrafter"/>
</dbReference>
<dbReference type="PANTHER" id="PTHR21052">
    <property type="entry name" value="SPERMATOGENESIS ASSOCIATED 11-RELATED"/>
    <property type="match status" value="1"/>
</dbReference>
<dbReference type="GO" id="GO:0006974">
    <property type="term" value="P:DNA damage response"/>
    <property type="evidence" value="ECO:0007669"/>
    <property type="project" value="InterPro"/>
</dbReference>